<dbReference type="PANTHER" id="PTHR11358:SF26">
    <property type="entry name" value="GUANIDINO ACID HYDROLASE, MITOCHONDRIAL"/>
    <property type="match status" value="1"/>
</dbReference>
<dbReference type="Proteomes" id="UP001292094">
    <property type="component" value="Unassembled WGS sequence"/>
</dbReference>
<reference evidence="6" key="1">
    <citation type="submission" date="2023-11" db="EMBL/GenBank/DDBJ databases">
        <title>Genome assemblies of two species of porcelain crab, Petrolisthes cinctipes and Petrolisthes manimaculis (Anomura: Porcellanidae).</title>
        <authorList>
            <person name="Angst P."/>
        </authorList>
    </citation>
    <scope>NUCLEOTIDE SEQUENCE</scope>
    <source>
        <strain evidence="6">PB745_02</strain>
        <tissue evidence="6">Gill</tissue>
    </source>
</reference>
<dbReference type="NCBIfam" id="TIGR01230">
    <property type="entry name" value="agmatinase"/>
    <property type="match status" value="1"/>
</dbReference>
<dbReference type="InterPro" id="IPR020855">
    <property type="entry name" value="Ureohydrolase_Mn_BS"/>
</dbReference>
<evidence type="ECO:0000313" key="6">
    <source>
        <dbReference type="EMBL" id="KAK4320483.1"/>
    </source>
</evidence>
<name>A0AAE1Q5V3_9EUCA</name>
<feature type="binding site" evidence="4">
    <location>
        <position position="113"/>
    </location>
    <ligand>
        <name>Mn(2+)</name>
        <dbReference type="ChEBI" id="CHEBI:29035"/>
        <label>1</label>
    </ligand>
</feature>
<sequence>MHRSGGIASFMRLPIQNNTQGLDACFLGIPLDTGTSNRPGTRFGPRQIRCESTSIRPFHPIHRISPFNFINVADVGDVPANPYNLQEACDIIREKYNELIRDNCITLTMGGDHTITYPILQAIKNRYGRVCLLHIDAHGDVTNSYQDSKITHGTPFYRSLEEDLIDPTQTVQIGLRGSCHTAEVYDWQIEKGFEVIPAEECWHKSLSPLMKKIRQKFGDLPVYLSFDIDAIDPGFCPGTGTPEIGGLTPIQALEIIRGCKGLNLVGCDVVEVSPPYDFGGTTALTASHLLFEMLCVLPKVK</sequence>
<evidence type="ECO:0008006" key="8">
    <source>
        <dbReference type="Google" id="ProtNLM"/>
    </source>
</evidence>
<dbReference type="CDD" id="cd11592">
    <property type="entry name" value="Agmatinase_PAH"/>
    <property type="match status" value="1"/>
</dbReference>
<keyword evidence="4" id="KW-0464">Manganese</keyword>
<dbReference type="AlphaFoldDB" id="A0AAE1Q5V3"/>
<proteinExistence type="inferred from homology"/>
<accession>A0AAE1Q5V3</accession>
<keyword evidence="2 4" id="KW-0479">Metal-binding</keyword>
<evidence type="ECO:0000256" key="2">
    <source>
        <dbReference type="ARBA" id="ARBA00022723"/>
    </source>
</evidence>
<protein>
    <recommendedName>
        <fullName evidence="8">Agmatinase</fullName>
    </recommendedName>
</protein>
<dbReference type="SUPFAM" id="SSF52768">
    <property type="entry name" value="Arginase/deacetylase"/>
    <property type="match status" value="1"/>
</dbReference>
<dbReference type="EMBL" id="JAWZYT010000665">
    <property type="protein sequence ID" value="KAK4320483.1"/>
    <property type="molecule type" value="Genomic_DNA"/>
</dbReference>
<comment type="similarity">
    <text evidence="1">Belongs to the arginase family. Agmatinase subfamily.</text>
</comment>
<dbReference type="InterPro" id="IPR006035">
    <property type="entry name" value="Ureohydrolase"/>
</dbReference>
<evidence type="ECO:0000256" key="4">
    <source>
        <dbReference type="PIRSR" id="PIRSR036979-1"/>
    </source>
</evidence>
<organism evidence="6 7">
    <name type="scientific">Petrolisthes manimaculis</name>
    <dbReference type="NCBI Taxonomy" id="1843537"/>
    <lineage>
        <taxon>Eukaryota</taxon>
        <taxon>Metazoa</taxon>
        <taxon>Ecdysozoa</taxon>
        <taxon>Arthropoda</taxon>
        <taxon>Crustacea</taxon>
        <taxon>Multicrustacea</taxon>
        <taxon>Malacostraca</taxon>
        <taxon>Eumalacostraca</taxon>
        <taxon>Eucarida</taxon>
        <taxon>Decapoda</taxon>
        <taxon>Pleocyemata</taxon>
        <taxon>Anomura</taxon>
        <taxon>Galatheoidea</taxon>
        <taxon>Porcellanidae</taxon>
        <taxon>Petrolisthes</taxon>
    </lineage>
</organism>
<keyword evidence="7" id="KW-1185">Reference proteome</keyword>
<evidence type="ECO:0000256" key="1">
    <source>
        <dbReference type="ARBA" id="ARBA00009227"/>
    </source>
</evidence>
<dbReference type="InterPro" id="IPR023696">
    <property type="entry name" value="Ureohydrolase_dom_sf"/>
</dbReference>
<feature type="binding site" evidence="4">
    <location>
        <position position="227"/>
    </location>
    <ligand>
        <name>Mn(2+)</name>
        <dbReference type="ChEBI" id="CHEBI:29035"/>
        <label>1</label>
    </ligand>
</feature>
<feature type="binding site" evidence="4">
    <location>
        <position position="140"/>
    </location>
    <ligand>
        <name>Mn(2+)</name>
        <dbReference type="ChEBI" id="CHEBI:29035"/>
        <label>1</label>
    </ligand>
</feature>
<evidence type="ECO:0000256" key="5">
    <source>
        <dbReference type="RuleBase" id="RU003684"/>
    </source>
</evidence>
<feature type="binding site" evidence="4">
    <location>
        <position position="136"/>
    </location>
    <ligand>
        <name>Mn(2+)</name>
        <dbReference type="ChEBI" id="CHEBI:29035"/>
        <label>1</label>
    </ligand>
</feature>
<dbReference type="GO" id="GO:0046872">
    <property type="term" value="F:metal ion binding"/>
    <property type="evidence" value="ECO:0007669"/>
    <property type="project" value="UniProtKB-KW"/>
</dbReference>
<comment type="cofactor">
    <cofactor evidence="4">
        <name>Mn(2+)</name>
        <dbReference type="ChEBI" id="CHEBI:29035"/>
    </cofactor>
    <text evidence="4">Binds 2 manganese ions per subunit.</text>
</comment>
<dbReference type="PROSITE" id="PS51409">
    <property type="entry name" value="ARGINASE_2"/>
    <property type="match status" value="1"/>
</dbReference>
<dbReference type="InterPro" id="IPR005925">
    <property type="entry name" value="Agmatinase-rel"/>
</dbReference>
<comment type="caution">
    <text evidence="6">The sequence shown here is derived from an EMBL/GenBank/DDBJ whole genome shotgun (WGS) entry which is preliminary data.</text>
</comment>
<dbReference type="GO" id="GO:0008783">
    <property type="term" value="F:agmatinase activity"/>
    <property type="evidence" value="ECO:0007669"/>
    <property type="project" value="TreeGrafter"/>
</dbReference>
<dbReference type="Gene3D" id="3.40.800.10">
    <property type="entry name" value="Ureohydrolase domain"/>
    <property type="match status" value="1"/>
</dbReference>
<dbReference type="PIRSF" id="PIRSF036979">
    <property type="entry name" value="Arginase"/>
    <property type="match status" value="1"/>
</dbReference>
<feature type="binding site" evidence="4">
    <location>
        <position position="138"/>
    </location>
    <ligand>
        <name>Mn(2+)</name>
        <dbReference type="ChEBI" id="CHEBI:29035"/>
        <label>1</label>
    </ligand>
</feature>
<dbReference type="Pfam" id="PF00491">
    <property type="entry name" value="Arginase"/>
    <property type="match status" value="1"/>
</dbReference>
<dbReference type="PRINTS" id="PR00116">
    <property type="entry name" value="ARGINASE"/>
</dbReference>
<evidence type="ECO:0000313" key="7">
    <source>
        <dbReference type="Proteomes" id="UP001292094"/>
    </source>
</evidence>
<dbReference type="GO" id="GO:0033389">
    <property type="term" value="P:putrescine biosynthetic process from arginine, via agmatine"/>
    <property type="evidence" value="ECO:0007669"/>
    <property type="project" value="TreeGrafter"/>
</dbReference>
<dbReference type="PROSITE" id="PS01053">
    <property type="entry name" value="ARGINASE_1"/>
    <property type="match status" value="1"/>
</dbReference>
<evidence type="ECO:0000256" key="3">
    <source>
        <dbReference type="ARBA" id="ARBA00022801"/>
    </source>
</evidence>
<gene>
    <name evidence="6" type="ORF">Pmani_008649</name>
</gene>
<dbReference type="PANTHER" id="PTHR11358">
    <property type="entry name" value="ARGINASE/AGMATINASE"/>
    <property type="match status" value="1"/>
</dbReference>
<feature type="binding site" evidence="4">
    <location>
        <position position="229"/>
    </location>
    <ligand>
        <name>Mn(2+)</name>
        <dbReference type="ChEBI" id="CHEBI:29035"/>
        <label>1</label>
    </ligand>
</feature>
<keyword evidence="3 5" id="KW-0378">Hydrolase</keyword>